<evidence type="ECO:0000256" key="4">
    <source>
        <dbReference type="ARBA" id="ARBA00023159"/>
    </source>
</evidence>
<dbReference type="SMART" id="SM00380">
    <property type="entry name" value="AP2"/>
    <property type="match status" value="1"/>
</dbReference>
<feature type="compositionally biased region" description="Polar residues" evidence="8">
    <location>
        <begin position="90"/>
        <end position="115"/>
    </location>
</feature>
<gene>
    <name evidence="10" type="ORF">Fmac_027507</name>
</gene>
<dbReference type="Proteomes" id="UP001603857">
    <property type="component" value="Unassembled WGS sequence"/>
</dbReference>
<dbReference type="InterPro" id="IPR016177">
    <property type="entry name" value="DNA-bd_dom_sf"/>
</dbReference>
<dbReference type="FunFam" id="3.30.730.10:FF:000001">
    <property type="entry name" value="Ethylene-responsive transcription factor 2"/>
    <property type="match status" value="1"/>
</dbReference>
<name>A0ABD1LHW6_9FABA</name>
<evidence type="ECO:0000256" key="7">
    <source>
        <dbReference type="ARBA" id="ARBA00024343"/>
    </source>
</evidence>
<evidence type="ECO:0000256" key="8">
    <source>
        <dbReference type="SAM" id="MobiDB-lite"/>
    </source>
</evidence>
<keyword evidence="11" id="KW-1185">Reference proteome</keyword>
<evidence type="ECO:0000256" key="1">
    <source>
        <dbReference type="ARBA" id="ARBA00004123"/>
    </source>
</evidence>
<proteinExistence type="inferred from homology"/>
<dbReference type="Gene3D" id="3.30.730.10">
    <property type="entry name" value="AP2/ERF domain"/>
    <property type="match status" value="1"/>
</dbReference>
<keyword evidence="2" id="KW-0805">Transcription regulation</keyword>
<evidence type="ECO:0000313" key="11">
    <source>
        <dbReference type="Proteomes" id="UP001603857"/>
    </source>
</evidence>
<reference evidence="10 11" key="1">
    <citation type="submission" date="2024-08" db="EMBL/GenBank/DDBJ databases">
        <title>Insights into the chromosomal genome structure of Flemingia macrophylla.</title>
        <authorList>
            <person name="Ding Y."/>
            <person name="Zhao Y."/>
            <person name="Bi W."/>
            <person name="Wu M."/>
            <person name="Zhao G."/>
            <person name="Gong Y."/>
            <person name="Li W."/>
            <person name="Zhang P."/>
        </authorList>
    </citation>
    <scope>NUCLEOTIDE SEQUENCE [LARGE SCALE GENOMIC DNA]</scope>
    <source>
        <strain evidence="10">DYQJB</strain>
        <tissue evidence="10">Leaf</tissue>
    </source>
</reference>
<dbReference type="SUPFAM" id="SSF54171">
    <property type="entry name" value="DNA-binding domain"/>
    <property type="match status" value="1"/>
</dbReference>
<dbReference type="InterPro" id="IPR045277">
    <property type="entry name" value="DRE1A-I"/>
</dbReference>
<sequence length="290" mass="31898">MGVVMLSALHEHTLNIITPKGILTWSQYRTKTIFSQTKTHFLPKHASKNALQPRYPSFPAPSWLTPEPLTRRNSETTGLHFNKRNRSHTHTSINGYPQVPSNFTHKTQNNHTMQPTSSTSGASSSRYRGVRRRTSGKWVSEIREPKKPNRIWLGTFPTPEMAAVAYDVAALALKGKNAELNFPDSASSLPVPDSLSAHDIQVAAAAAAAAAGAAKDAMRTQTENRNNNVSTAQENQAGISSNEFVDEDMIFNMPNVLINMAEGMLVSPPSFDICGEPDSPEQETSLWNFP</sequence>
<evidence type="ECO:0000313" key="10">
    <source>
        <dbReference type="EMBL" id="KAL2323128.1"/>
    </source>
</evidence>
<evidence type="ECO:0000256" key="5">
    <source>
        <dbReference type="ARBA" id="ARBA00023163"/>
    </source>
</evidence>
<keyword evidence="6" id="KW-0539">Nucleus</keyword>
<dbReference type="PANTHER" id="PTHR31839:SF85">
    <property type="entry name" value="AP2_ERF DOMAIN-CONTAINING PROTEIN"/>
    <property type="match status" value="1"/>
</dbReference>
<dbReference type="PROSITE" id="PS51032">
    <property type="entry name" value="AP2_ERF"/>
    <property type="match status" value="1"/>
</dbReference>
<feature type="domain" description="AP2/ERF" evidence="9">
    <location>
        <begin position="126"/>
        <end position="183"/>
    </location>
</feature>
<organism evidence="10 11">
    <name type="scientific">Flemingia macrophylla</name>
    <dbReference type="NCBI Taxonomy" id="520843"/>
    <lineage>
        <taxon>Eukaryota</taxon>
        <taxon>Viridiplantae</taxon>
        <taxon>Streptophyta</taxon>
        <taxon>Embryophyta</taxon>
        <taxon>Tracheophyta</taxon>
        <taxon>Spermatophyta</taxon>
        <taxon>Magnoliopsida</taxon>
        <taxon>eudicotyledons</taxon>
        <taxon>Gunneridae</taxon>
        <taxon>Pentapetalae</taxon>
        <taxon>rosids</taxon>
        <taxon>fabids</taxon>
        <taxon>Fabales</taxon>
        <taxon>Fabaceae</taxon>
        <taxon>Papilionoideae</taxon>
        <taxon>50 kb inversion clade</taxon>
        <taxon>NPAAA clade</taxon>
        <taxon>indigoferoid/millettioid clade</taxon>
        <taxon>Phaseoleae</taxon>
        <taxon>Flemingia</taxon>
    </lineage>
</organism>
<keyword evidence="4" id="KW-0010">Activator</keyword>
<keyword evidence="5" id="KW-0804">Transcription</keyword>
<comment type="caution">
    <text evidence="10">The sequence shown here is derived from an EMBL/GenBank/DDBJ whole genome shotgun (WGS) entry which is preliminary data.</text>
</comment>
<accession>A0ABD1LHW6</accession>
<dbReference type="CDD" id="cd00018">
    <property type="entry name" value="AP2"/>
    <property type="match status" value="1"/>
</dbReference>
<dbReference type="PRINTS" id="PR00367">
    <property type="entry name" value="ETHRSPELEMNT"/>
</dbReference>
<dbReference type="PANTHER" id="PTHR31839">
    <property type="entry name" value="DEHYDRATION-RESPONSIVE ELEMENT-BINDING PROTEIN 1D"/>
    <property type="match status" value="1"/>
</dbReference>
<dbReference type="EMBL" id="JBGMDY010000009">
    <property type="protein sequence ID" value="KAL2323128.1"/>
    <property type="molecule type" value="Genomic_DNA"/>
</dbReference>
<evidence type="ECO:0000256" key="2">
    <source>
        <dbReference type="ARBA" id="ARBA00023015"/>
    </source>
</evidence>
<evidence type="ECO:0000259" key="9">
    <source>
        <dbReference type="PROSITE" id="PS51032"/>
    </source>
</evidence>
<evidence type="ECO:0000256" key="6">
    <source>
        <dbReference type="ARBA" id="ARBA00023242"/>
    </source>
</evidence>
<comment type="subcellular location">
    <subcellularLocation>
        <location evidence="1">Nucleus</location>
    </subcellularLocation>
</comment>
<feature type="compositionally biased region" description="Polar residues" evidence="8">
    <location>
        <begin position="219"/>
        <end position="239"/>
    </location>
</feature>
<keyword evidence="3" id="KW-0238">DNA-binding</keyword>
<feature type="compositionally biased region" description="Low complexity" evidence="8">
    <location>
        <begin position="116"/>
        <end position="125"/>
    </location>
</feature>
<dbReference type="AlphaFoldDB" id="A0ABD1LHW6"/>
<dbReference type="GO" id="GO:0003677">
    <property type="term" value="F:DNA binding"/>
    <property type="evidence" value="ECO:0007669"/>
    <property type="project" value="UniProtKB-KW"/>
</dbReference>
<feature type="region of interest" description="Disordered" evidence="8">
    <location>
        <begin position="218"/>
        <end position="239"/>
    </location>
</feature>
<dbReference type="InterPro" id="IPR001471">
    <property type="entry name" value="AP2/ERF_dom"/>
</dbReference>
<evidence type="ECO:0000256" key="3">
    <source>
        <dbReference type="ARBA" id="ARBA00023125"/>
    </source>
</evidence>
<feature type="region of interest" description="Disordered" evidence="8">
    <location>
        <begin position="77"/>
        <end position="138"/>
    </location>
</feature>
<protein>
    <recommendedName>
        <fullName evidence="9">AP2/ERF domain-containing protein</fullName>
    </recommendedName>
</protein>
<comment type="similarity">
    <text evidence="7">Belongs to the AP2/ERF transcription factor family. ERF subfamily.</text>
</comment>
<dbReference type="Pfam" id="PF00847">
    <property type="entry name" value="AP2"/>
    <property type="match status" value="1"/>
</dbReference>
<dbReference type="GO" id="GO:0005634">
    <property type="term" value="C:nucleus"/>
    <property type="evidence" value="ECO:0007669"/>
    <property type="project" value="UniProtKB-SubCell"/>
</dbReference>
<dbReference type="InterPro" id="IPR036955">
    <property type="entry name" value="AP2/ERF_dom_sf"/>
</dbReference>